<keyword evidence="6" id="KW-1185">Reference proteome</keyword>
<dbReference type="InterPro" id="IPR019885">
    <property type="entry name" value="Tscrpt_reg_HTH_AsnC-type_CS"/>
</dbReference>
<dbReference type="Gene3D" id="3.30.70.920">
    <property type="match status" value="1"/>
</dbReference>
<dbReference type="SUPFAM" id="SSF46785">
    <property type="entry name" value="Winged helix' DNA-binding domain"/>
    <property type="match status" value="1"/>
</dbReference>
<evidence type="ECO:0000313" key="6">
    <source>
        <dbReference type="Proteomes" id="UP000547528"/>
    </source>
</evidence>
<protein>
    <submittedName>
        <fullName evidence="5">DNA-binding Lrp family transcriptional regulator</fullName>
    </submittedName>
</protein>
<reference evidence="5 6" key="1">
    <citation type="submission" date="2020-08" db="EMBL/GenBank/DDBJ databases">
        <title>Sequencing the genomes of 1000 actinobacteria strains.</title>
        <authorList>
            <person name="Klenk H.-P."/>
        </authorList>
    </citation>
    <scope>NUCLEOTIDE SEQUENCE [LARGE SCALE GENOMIC DNA]</scope>
    <source>
        <strain evidence="5 6">DSM 28238</strain>
    </source>
</reference>
<dbReference type="RefSeq" id="WP_183357528.1">
    <property type="nucleotide sequence ID" value="NZ_BAABKR010000001.1"/>
</dbReference>
<proteinExistence type="predicted"/>
<dbReference type="InterPro" id="IPR011991">
    <property type="entry name" value="ArsR-like_HTH"/>
</dbReference>
<accession>A0A7W5TV97</accession>
<organism evidence="5 6">
    <name type="scientific">Garicola koreensis</name>
    <dbReference type="NCBI Taxonomy" id="1262554"/>
    <lineage>
        <taxon>Bacteria</taxon>
        <taxon>Bacillati</taxon>
        <taxon>Actinomycetota</taxon>
        <taxon>Actinomycetes</taxon>
        <taxon>Micrococcales</taxon>
        <taxon>Micrococcaceae</taxon>
        <taxon>Garicola</taxon>
    </lineage>
</organism>
<dbReference type="InterPro" id="IPR019888">
    <property type="entry name" value="Tscrpt_reg_AsnC-like"/>
</dbReference>
<sequence>MDSVDRAILEALTHNARISNAALAKHVGLTPGPCLRRVQKLEADGVILGYTAQISPEAMGRSFEVGVSIELNQLDHNSVPEFEQTVEAFDEVRELYRLFGTPDYFARVAVADLTAYERFLTTRLLTIPGVTVTHSAFPMKVIKSPRAGVDTDAIDS</sequence>
<evidence type="ECO:0000259" key="4">
    <source>
        <dbReference type="PROSITE" id="PS50956"/>
    </source>
</evidence>
<keyword evidence="1" id="KW-0805">Transcription regulation</keyword>
<evidence type="ECO:0000256" key="1">
    <source>
        <dbReference type="ARBA" id="ARBA00023015"/>
    </source>
</evidence>
<dbReference type="CDD" id="cd00090">
    <property type="entry name" value="HTH_ARSR"/>
    <property type="match status" value="1"/>
</dbReference>
<dbReference type="GO" id="GO:0043200">
    <property type="term" value="P:response to amino acid"/>
    <property type="evidence" value="ECO:0007669"/>
    <property type="project" value="TreeGrafter"/>
</dbReference>
<dbReference type="Proteomes" id="UP000547528">
    <property type="component" value="Unassembled WGS sequence"/>
</dbReference>
<dbReference type="Pfam" id="PF13412">
    <property type="entry name" value="HTH_24"/>
    <property type="match status" value="1"/>
</dbReference>
<dbReference type="InterPro" id="IPR011008">
    <property type="entry name" value="Dimeric_a/b-barrel"/>
</dbReference>
<keyword evidence="2 5" id="KW-0238">DNA-binding</keyword>
<gene>
    <name evidence="5" type="ORF">FHX47_000767</name>
</gene>
<dbReference type="PRINTS" id="PR00033">
    <property type="entry name" value="HTHASNC"/>
</dbReference>
<keyword evidence="3" id="KW-0804">Transcription</keyword>
<dbReference type="Pfam" id="PF01037">
    <property type="entry name" value="AsnC_trans_reg"/>
    <property type="match status" value="1"/>
</dbReference>
<dbReference type="Gene3D" id="1.10.10.10">
    <property type="entry name" value="Winged helix-like DNA-binding domain superfamily/Winged helix DNA-binding domain"/>
    <property type="match status" value="1"/>
</dbReference>
<dbReference type="PANTHER" id="PTHR30154">
    <property type="entry name" value="LEUCINE-RESPONSIVE REGULATORY PROTEIN"/>
    <property type="match status" value="1"/>
</dbReference>
<comment type="caution">
    <text evidence="5">The sequence shown here is derived from an EMBL/GenBank/DDBJ whole genome shotgun (WGS) entry which is preliminary data.</text>
</comment>
<dbReference type="InterPro" id="IPR000485">
    <property type="entry name" value="AsnC-type_HTH_dom"/>
</dbReference>
<dbReference type="InterPro" id="IPR036388">
    <property type="entry name" value="WH-like_DNA-bd_sf"/>
</dbReference>
<dbReference type="PROSITE" id="PS50956">
    <property type="entry name" value="HTH_ASNC_2"/>
    <property type="match status" value="1"/>
</dbReference>
<dbReference type="InterPro" id="IPR036390">
    <property type="entry name" value="WH_DNA-bd_sf"/>
</dbReference>
<dbReference type="PROSITE" id="PS00519">
    <property type="entry name" value="HTH_ASNC_1"/>
    <property type="match status" value="1"/>
</dbReference>
<dbReference type="PANTHER" id="PTHR30154:SF34">
    <property type="entry name" value="TRANSCRIPTIONAL REGULATOR AZLB"/>
    <property type="match status" value="1"/>
</dbReference>
<feature type="domain" description="HTH asnC-type" evidence="4">
    <location>
        <begin position="1"/>
        <end position="62"/>
    </location>
</feature>
<dbReference type="SMART" id="SM00344">
    <property type="entry name" value="HTH_ASNC"/>
    <property type="match status" value="1"/>
</dbReference>
<dbReference type="InterPro" id="IPR019887">
    <property type="entry name" value="Tscrpt_reg_AsnC/Lrp_C"/>
</dbReference>
<dbReference type="GO" id="GO:0043565">
    <property type="term" value="F:sequence-specific DNA binding"/>
    <property type="evidence" value="ECO:0007669"/>
    <property type="project" value="InterPro"/>
</dbReference>
<dbReference type="GO" id="GO:0005829">
    <property type="term" value="C:cytosol"/>
    <property type="evidence" value="ECO:0007669"/>
    <property type="project" value="TreeGrafter"/>
</dbReference>
<evidence type="ECO:0000313" key="5">
    <source>
        <dbReference type="EMBL" id="MBB3667174.1"/>
    </source>
</evidence>
<evidence type="ECO:0000256" key="2">
    <source>
        <dbReference type="ARBA" id="ARBA00023125"/>
    </source>
</evidence>
<evidence type="ECO:0000256" key="3">
    <source>
        <dbReference type="ARBA" id="ARBA00023163"/>
    </source>
</evidence>
<dbReference type="AlphaFoldDB" id="A0A7W5TV97"/>
<dbReference type="SUPFAM" id="SSF54909">
    <property type="entry name" value="Dimeric alpha+beta barrel"/>
    <property type="match status" value="1"/>
</dbReference>
<name>A0A7W5TV97_9MICC</name>
<dbReference type="EMBL" id="JACIBT010000001">
    <property type="protein sequence ID" value="MBB3667174.1"/>
    <property type="molecule type" value="Genomic_DNA"/>
</dbReference>